<evidence type="ECO:0000313" key="2">
    <source>
        <dbReference type="EMBL" id="MFD2516116.1"/>
    </source>
</evidence>
<protein>
    <submittedName>
        <fullName evidence="2">Uncharacterized protein</fullName>
    </submittedName>
</protein>
<accession>A0ABW5IR32</accession>
<proteinExistence type="predicted"/>
<organism evidence="2 3">
    <name type="scientific">Pontibacter locisalis</name>
    <dbReference type="NCBI Taxonomy" id="1719035"/>
    <lineage>
        <taxon>Bacteria</taxon>
        <taxon>Pseudomonadati</taxon>
        <taxon>Bacteroidota</taxon>
        <taxon>Cytophagia</taxon>
        <taxon>Cytophagales</taxon>
        <taxon>Hymenobacteraceae</taxon>
        <taxon>Pontibacter</taxon>
    </lineage>
</organism>
<keyword evidence="3" id="KW-1185">Reference proteome</keyword>
<evidence type="ECO:0000256" key="1">
    <source>
        <dbReference type="SAM" id="MobiDB-lite"/>
    </source>
</evidence>
<comment type="caution">
    <text evidence="2">The sequence shown here is derived from an EMBL/GenBank/DDBJ whole genome shotgun (WGS) entry which is preliminary data.</text>
</comment>
<gene>
    <name evidence="2" type="ORF">ACFSRY_19755</name>
</gene>
<reference evidence="3" key="1">
    <citation type="journal article" date="2019" name="Int. J. Syst. Evol. Microbiol.">
        <title>The Global Catalogue of Microorganisms (GCM) 10K type strain sequencing project: providing services to taxonomists for standard genome sequencing and annotation.</title>
        <authorList>
            <consortium name="The Broad Institute Genomics Platform"/>
            <consortium name="The Broad Institute Genome Sequencing Center for Infectious Disease"/>
            <person name="Wu L."/>
            <person name="Ma J."/>
        </authorList>
    </citation>
    <scope>NUCLEOTIDE SEQUENCE [LARGE SCALE GENOMIC DNA]</scope>
    <source>
        <strain evidence="3">KCTC 42498</strain>
    </source>
</reference>
<dbReference type="EMBL" id="JBHULU010000037">
    <property type="protein sequence ID" value="MFD2516116.1"/>
    <property type="molecule type" value="Genomic_DNA"/>
</dbReference>
<feature type="region of interest" description="Disordered" evidence="1">
    <location>
        <begin position="1"/>
        <end position="35"/>
    </location>
</feature>
<dbReference type="Proteomes" id="UP001597544">
    <property type="component" value="Unassembled WGS sequence"/>
</dbReference>
<dbReference type="RefSeq" id="WP_377512295.1">
    <property type="nucleotide sequence ID" value="NZ_JBHULU010000037.1"/>
</dbReference>
<name>A0ABW5IR32_9BACT</name>
<sequence>MQKMHTEHITQPADGATAQPAEMTEEGAESTTEPFGLGLDAQDLQQLPRLYQKLREPLFSLRQAGIASKLYVDWKKAGLAPATEEQGWTRLSFLEYLWLRMARELRELGLPLARAKALREYLFHEFRLTPEVFTPQLLERVEAELRKTAMPLAQVAEVLALAKSGQLDELLGQFGVSFTLLEAMVYGALYRKQEAGLLLFASGEQVPWLDEMLGMGPEGQRLLERTHVFLSVTEHLAEFILDEEKADYIPRLSLLSEEELQVVRAVRNKSFRQVTVTFGEKRQITLRTTSDGMLDEALSKELIETLALKNYQSVELENRGGSKLRFTKEHRRRI</sequence>
<evidence type="ECO:0000313" key="3">
    <source>
        <dbReference type="Proteomes" id="UP001597544"/>
    </source>
</evidence>